<dbReference type="EMBL" id="BLAF01000056">
    <property type="protein sequence ID" value="GES24737.1"/>
    <property type="molecule type" value="Genomic_DNA"/>
</dbReference>
<keyword evidence="2" id="KW-0732">Signal</keyword>
<name>A0A5M3XU21_9ACTN</name>
<evidence type="ECO:0000256" key="1">
    <source>
        <dbReference type="SAM" id="MobiDB-lite"/>
    </source>
</evidence>
<protein>
    <recommendedName>
        <fullName evidence="5">Secreted protein</fullName>
    </recommendedName>
</protein>
<organism evidence="3 4">
    <name type="scientific">Acrocarpospora pleiomorpha</name>
    <dbReference type="NCBI Taxonomy" id="90975"/>
    <lineage>
        <taxon>Bacteria</taxon>
        <taxon>Bacillati</taxon>
        <taxon>Actinomycetota</taxon>
        <taxon>Actinomycetes</taxon>
        <taxon>Streptosporangiales</taxon>
        <taxon>Streptosporangiaceae</taxon>
        <taxon>Acrocarpospora</taxon>
    </lineage>
</organism>
<dbReference type="AlphaFoldDB" id="A0A5M3XU21"/>
<evidence type="ECO:0000313" key="4">
    <source>
        <dbReference type="Proteomes" id="UP000377595"/>
    </source>
</evidence>
<sequence>MLAAFVSTSVAAAAMLAFSSLGFSASELNSDSFAPIRTGTSEHSLGRSARGAVTGVEHPAARMAESRIKGRVRMKPHPSDALRNHHISGVLPQDSS</sequence>
<proteinExistence type="predicted"/>
<evidence type="ECO:0008006" key="5">
    <source>
        <dbReference type="Google" id="ProtNLM"/>
    </source>
</evidence>
<reference evidence="3 4" key="1">
    <citation type="submission" date="2019-10" db="EMBL/GenBank/DDBJ databases">
        <title>Whole genome shotgun sequence of Acrocarpospora pleiomorpha NBRC 16267.</title>
        <authorList>
            <person name="Ichikawa N."/>
            <person name="Kimura A."/>
            <person name="Kitahashi Y."/>
            <person name="Komaki H."/>
            <person name="Oguchi A."/>
        </authorList>
    </citation>
    <scope>NUCLEOTIDE SEQUENCE [LARGE SCALE GENOMIC DNA]</scope>
    <source>
        <strain evidence="3 4">NBRC 16267</strain>
    </source>
</reference>
<gene>
    <name evidence="3" type="ORF">Aple_076360</name>
</gene>
<feature type="chain" id="PRO_5039034452" description="Secreted protein" evidence="2">
    <location>
        <begin position="26"/>
        <end position="96"/>
    </location>
</feature>
<evidence type="ECO:0000313" key="3">
    <source>
        <dbReference type="EMBL" id="GES24737.1"/>
    </source>
</evidence>
<comment type="caution">
    <text evidence="3">The sequence shown here is derived from an EMBL/GenBank/DDBJ whole genome shotgun (WGS) entry which is preliminary data.</text>
</comment>
<dbReference type="Proteomes" id="UP000377595">
    <property type="component" value="Unassembled WGS sequence"/>
</dbReference>
<evidence type="ECO:0000256" key="2">
    <source>
        <dbReference type="SAM" id="SignalP"/>
    </source>
</evidence>
<accession>A0A5M3XU21</accession>
<feature type="signal peptide" evidence="2">
    <location>
        <begin position="1"/>
        <end position="25"/>
    </location>
</feature>
<feature type="region of interest" description="Disordered" evidence="1">
    <location>
        <begin position="72"/>
        <end position="96"/>
    </location>
</feature>
<keyword evidence="4" id="KW-1185">Reference proteome</keyword>